<dbReference type="EMBL" id="CAJRST010007779">
    <property type="protein sequence ID" value="CAG5897100.1"/>
    <property type="molecule type" value="Genomic_DNA"/>
</dbReference>
<dbReference type="Gene3D" id="3.30.1640.10">
    <property type="entry name" value="mini-chromosome maintenance (MCM) complex, chain A, domain 1"/>
    <property type="match status" value="1"/>
</dbReference>
<sequence>MVGLGGHDKEKGRRRFRLFSAALNPSTRIGRERRAKRHTFERLCEAFDRSMDVATAAAEAAGATVKDELAEKCQKLFQAFLEEFHTGDGEVKYVREAEELIRPERNTLLVSFVDLEGFNQELATTIQEEYYRVYPYLCRAVRNFARDHGNVPLNKEFYVALEELPTRHKIRELSSMRIGTLVRISGQVVRTHPVHPELVSGLREPSGVSGTFLCMDCQAVVKDVPQQFKYSPPTICRNPVCNNRSRFHLDTHKSKFVDFQKVRIQETQAELPRGSIPRSLEIILRAEAVETAQAGDRCDFTGTLIVVPDVSQLTTPGMGRVPPSRGVRSETSNRVPGGRQGFESEGLRGLKALGVRELSYRLAFLACNVAPTNPRFGGKELRDEEQTAESIKSQMTEKEWEKVFEMSQDKNLYHNLCTSLFPTIHGNDEVKRGILLMLFGGVPKTTMEGTSLRGDVNVCIVGDPSTAKSQFLKHVEEFSPRAVYTSGKASSAAGLTAAVVRDEESHEFVIEAGALMLADNGVCCIDEFDKMDLKDQVAIHEAMEQQTISITKAGVKATLNARTSILAAANPVNGRYDRSKSLKQNVNLSAPIMSRFDLFFILVDDCNEISSESEEFIVEQYKRLRQRDGAGGVSKSAWRITVRQLESMIRLSEAMARMHCCDEVQPKHVKEAFRLLNKSIIRVETPDVNLEQEDELEEEEPPQEEGDNVPNGVNGGADGINGHVNGVNGHAEAQPKPSLRLSFSEYKRISNLLVLHLRRAEEAEEEAELQKTAVVNWYLKEIESEIDSEEELINRKGLIEKVIHRLVHYDHILIELSRAGLKGSEAAGPEEEAVLVVNPNYSLED</sequence>
<dbReference type="AlphaFoldDB" id="A0A8S4B394"/>
<dbReference type="InterPro" id="IPR018525">
    <property type="entry name" value="MCM_CS"/>
</dbReference>
<dbReference type="CDD" id="cd17757">
    <property type="entry name" value="MCM6"/>
    <property type="match status" value="1"/>
</dbReference>
<dbReference type="Gene3D" id="1.20.58.870">
    <property type="match status" value="1"/>
</dbReference>
<evidence type="ECO:0000256" key="6">
    <source>
        <dbReference type="ARBA" id="ARBA00022806"/>
    </source>
</evidence>
<comment type="caution">
    <text evidence="14">The sequence shown here is derived from an EMBL/GenBank/DDBJ whole genome shotgun (WGS) entry which is preliminary data.</text>
</comment>
<keyword evidence="4 10" id="KW-0547">Nucleotide-binding</keyword>
<evidence type="ECO:0000313" key="14">
    <source>
        <dbReference type="EMBL" id="CAG5897100.1"/>
    </source>
</evidence>
<dbReference type="SMART" id="SM00350">
    <property type="entry name" value="MCM"/>
    <property type="match status" value="1"/>
</dbReference>
<dbReference type="GO" id="GO:1902969">
    <property type="term" value="P:mitotic DNA replication"/>
    <property type="evidence" value="ECO:0007669"/>
    <property type="project" value="TreeGrafter"/>
</dbReference>
<protein>
    <recommendedName>
        <fullName evidence="11">DNA replication licensing factor MCM6</fullName>
        <ecNumber evidence="11">3.6.4.12</ecNumber>
    </recommendedName>
</protein>
<organism evidence="14 15">
    <name type="scientific">Menidia menidia</name>
    <name type="common">Atlantic silverside</name>
    <dbReference type="NCBI Taxonomy" id="238744"/>
    <lineage>
        <taxon>Eukaryota</taxon>
        <taxon>Metazoa</taxon>
        <taxon>Chordata</taxon>
        <taxon>Craniata</taxon>
        <taxon>Vertebrata</taxon>
        <taxon>Euteleostomi</taxon>
        <taxon>Actinopterygii</taxon>
        <taxon>Neopterygii</taxon>
        <taxon>Teleostei</taxon>
        <taxon>Neoteleostei</taxon>
        <taxon>Acanthomorphata</taxon>
        <taxon>Ovalentaria</taxon>
        <taxon>Atherinomorphae</taxon>
        <taxon>Atheriniformes</taxon>
        <taxon>Atherinopsidae</taxon>
        <taxon>Menidiinae</taxon>
        <taxon>Menidia</taxon>
    </lineage>
</organism>
<dbReference type="GO" id="GO:0016787">
    <property type="term" value="F:hydrolase activity"/>
    <property type="evidence" value="ECO:0007669"/>
    <property type="project" value="UniProtKB-KW"/>
</dbReference>
<keyword evidence="7 10" id="KW-0067">ATP-binding</keyword>
<dbReference type="SUPFAM" id="SSF52540">
    <property type="entry name" value="P-loop containing nucleoside triphosphate hydrolases"/>
    <property type="match status" value="1"/>
</dbReference>
<proteinExistence type="inferred from homology"/>
<dbReference type="InterPro" id="IPR027925">
    <property type="entry name" value="MCM_N"/>
</dbReference>
<dbReference type="Gene3D" id="2.40.50.140">
    <property type="entry name" value="Nucleic acid-binding proteins"/>
    <property type="match status" value="1"/>
</dbReference>
<evidence type="ECO:0000256" key="10">
    <source>
        <dbReference type="RuleBase" id="RU004070"/>
    </source>
</evidence>
<dbReference type="GO" id="GO:0042555">
    <property type="term" value="C:MCM complex"/>
    <property type="evidence" value="ECO:0007669"/>
    <property type="project" value="UniProtKB-UniRule"/>
</dbReference>
<evidence type="ECO:0000256" key="11">
    <source>
        <dbReference type="RuleBase" id="RU368064"/>
    </source>
</evidence>
<evidence type="ECO:0000256" key="12">
    <source>
        <dbReference type="SAM" id="MobiDB-lite"/>
    </source>
</evidence>
<dbReference type="EC" id="3.6.4.12" evidence="11"/>
<dbReference type="InterPro" id="IPR001208">
    <property type="entry name" value="MCM_dom"/>
</dbReference>
<evidence type="ECO:0000256" key="1">
    <source>
        <dbReference type="ARBA" id="ARBA00004123"/>
    </source>
</evidence>
<dbReference type="GO" id="GO:0003697">
    <property type="term" value="F:single-stranded DNA binding"/>
    <property type="evidence" value="ECO:0007669"/>
    <property type="project" value="TreeGrafter"/>
</dbReference>
<keyword evidence="15" id="KW-1185">Reference proteome</keyword>
<comment type="function">
    <text evidence="11">Acts as component of the MCM2-7 complex (MCM complex) which is the replicative helicase essential for 'once per cell cycle' DNA replication initiation and elongation in eukaryotic cells. The active ATPase sites in the MCM2-7 ring are formed through the interaction surfaces of two neighboring subunits such that a critical structure of a conserved arginine finger motif is provided in trans relative to the ATP-binding site of the Walker A box of the adjacent subunit. The six ATPase active sites, however, are likely to contribute differentially to the complex helicase activity.</text>
</comment>
<dbReference type="GO" id="GO:1990518">
    <property type="term" value="F:single-stranded 3'-5' DNA helicase activity"/>
    <property type="evidence" value="ECO:0007669"/>
    <property type="project" value="TreeGrafter"/>
</dbReference>
<comment type="subcellular location">
    <subcellularLocation>
        <location evidence="1 11">Nucleus</location>
    </subcellularLocation>
</comment>
<dbReference type="PRINTS" id="PR01657">
    <property type="entry name" value="MCMFAMILY"/>
</dbReference>
<dbReference type="PROSITE" id="PS50051">
    <property type="entry name" value="MCM_2"/>
    <property type="match status" value="1"/>
</dbReference>
<dbReference type="FunFam" id="3.30.1640.10:FF:000004">
    <property type="entry name" value="DNA helicase"/>
    <property type="match status" value="1"/>
</dbReference>
<accession>A0A8S4B394</accession>
<comment type="subunit">
    <text evidence="11">Component of the MCM2-7 complex.</text>
</comment>
<dbReference type="FunFam" id="1.20.58.870:FF:000001">
    <property type="entry name" value="DNA helicase"/>
    <property type="match status" value="1"/>
</dbReference>
<keyword evidence="8" id="KW-0539">Nucleus</keyword>
<evidence type="ECO:0000256" key="3">
    <source>
        <dbReference type="ARBA" id="ARBA00022705"/>
    </source>
</evidence>
<dbReference type="InterPro" id="IPR031327">
    <property type="entry name" value="MCM"/>
</dbReference>
<evidence type="ECO:0000256" key="7">
    <source>
        <dbReference type="ARBA" id="ARBA00022840"/>
    </source>
</evidence>
<keyword evidence="3 11" id="KW-0235">DNA replication</keyword>
<dbReference type="PANTHER" id="PTHR11630">
    <property type="entry name" value="DNA REPLICATION LICENSING FACTOR MCM FAMILY MEMBER"/>
    <property type="match status" value="1"/>
</dbReference>
<dbReference type="GO" id="GO:0005634">
    <property type="term" value="C:nucleus"/>
    <property type="evidence" value="ECO:0007669"/>
    <property type="project" value="UniProtKB-SubCell"/>
</dbReference>
<evidence type="ECO:0000313" key="15">
    <source>
        <dbReference type="Proteomes" id="UP000677803"/>
    </source>
</evidence>
<dbReference type="InterPro" id="IPR008049">
    <property type="entry name" value="MCM6"/>
</dbReference>
<comment type="catalytic activity">
    <reaction evidence="11">
        <text>ATP + H2O = ADP + phosphate + H(+)</text>
        <dbReference type="Rhea" id="RHEA:13065"/>
        <dbReference type="ChEBI" id="CHEBI:15377"/>
        <dbReference type="ChEBI" id="CHEBI:15378"/>
        <dbReference type="ChEBI" id="CHEBI:30616"/>
        <dbReference type="ChEBI" id="CHEBI:43474"/>
        <dbReference type="ChEBI" id="CHEBI:456216"/>
        <dbReference type="EC" id="3.6.4.12"/>
    </reaction>
</comment>
<feature type="compositionally biased region" description="Acidic residues" evidence="12">
    <location>
        <begin position="690"/>
        <end position="707"/>
    </location>
</feature>
<evidence type="ECO:0000256" key="2">
    <source>
        <dbReference type="ARBA" id="ARBA00008010"/>
    </source>
</evidence>
<keyword evidence="10" id="KW-0238">DNA-binding</keyword>
<feature type="region of interest" description="Disordered" evidence="12">
    <location>
        <begin position="315"/>
        <end position="341"/>
    </location>
</feature>
<dbReference type="Pfam" id="PF14551">
    <property type="entry name" value="MCM_N"/>
    <property type="match status" value="1"/>
</dbReference>
<comment type="similarity">
    <text evidence="2 10">Belongs to the MCM family.</text>
</comment>
<dbReference type="Proteomes" id="UP000677803">
    <property type="component" value="Unassembled WGS sequence"/>
</dbReference>
<gene>
    <name evidence="14" type="ORF">MMEN_LOCUS8150</name>
</gene>
<evidence type="ECO:0000256" key="5">
    <source>
        <dbReference type="ARBA" id="ARBA00022801"/>
    </source>
</evidence>
<dbReference type="PANTHER" id="PTHR11630:SF73">
    <property type="entry name" value="DNA REPLICATION LICENSING FACTOR MCM6"/>
    <property type="match status" value="1"/>
</dbReference>
<evidence type="ECO:0000256" key="9">
    <source>
        <dbReference type="ARBA" id="ARBA00023306"/>
    </source>
</evidence>
<dbReference type="GO" id="GO:0006270">
    <property type="term" value="P:DNA replication initiation"/>
    <property type="evidence" value="ECO:0007669"/>
    <property type="project" value="UniProtKB-UniRule"/>
</dbReference>
<dbReference type="FunFam" id="3.40.50.300:FF:003470">
    <property type="entry name" value="DNA helicase"/>
    <property type="match status" value="1"/>
</dbReference>
<dbReference type="InterPro" id="IPR012340">
    <property type="entry name" value="NA-bd_OB-fold"/>
</dbReference>
<dbReference type="Pfam" id="PF18263">
    <property type="entry name" value="WHD_MCM6"/>
    <property type="match status" value="1"/>
</dbReference>
<dbReference type="InterPro" id="IPR041024">
    <property type="entry name" value="Mcm6_C"/>
</dbReference>
<dbReference type="FunFam" id="2.40.50.140:FF:000091">
    <property type="entry name" value="DNA helicase"/>
    <property type="match status" value="1"/>
</dbReference>
<feature type="domain" description="MCM C-terminal AAA(+) ATPase" evidence="13">
    <location>
        <begin position="412"/>
        <end position="618"/>
    </location>
</feature>
<dbReference type="GO" id="GO:0000727">
    <property type="term" value="P:double-strand break repair via break-induced replication"/>
    <property type="evidence" value="ECO:0007669"/>
    <property type="project" value="TreeGrafter"/>
</dbReference>
<reference evidence="14" key="1">
    <citation type="submission" date="2021-05" db="EMBL/GenBank/DDBJ databases">
        <authorList>
            <person name="Tigano A."/>
        </authorList>
    </citation>
    <scope>NUCLEOTIDE SEQUENCE</scope>
</reference>
<dbReference type="OrthoDB" id="1744952at2759"/>
<evidence type="ECO:0000259" key="13">
    <source>
        <dbReference type="PROSITE" id="PS50051"/>
    </source>
</evidence>
<name>A0A8S4B394_9TELE</name>
<dbReference type="SUPFAM" id="SSF50249">
    <property type="entry name" value="Nucleic acid-binding proteins"/>
    <property type="match status" value="1"/>
</dbReference>
<dbReference type="PRINTS" id="PR01662">
    <property type="entry name" value="MCMPROTEIN6"/>
</dbReference>
<feature type="region of interest" description="Disordered" evidence="12">
    <location>
        <begin position="687"/>
        <end position="734"/>
    </location>
</feature>
<dbReference type="InterPro" id="IPR033762">
    <property type="entry name" value="MCM_OB"/>
</dbReference>
<dbReference type="Gene3D" id="3.40.50.300">
    <property type="entry name" value="P-loop containing nucleotide triphosphate hydrolases"/>
    <property type="match status" value="2"/>
</dbReference>
<keyword evidence="6 11" id="KW-0347">Helicase</keyword>
<evidence type="ECO:0000256" key="4">
    <source>
        <dbReference type="ARBA" id="ARBA00022741"/>
    </source>
</evidence>
<dbReference type="GO" id="GO:0005524">
    <property type="term" value="F:ATP binding"/>
    <property type="evidence" value="ECO:0007669"/>
    <property type="project" value="UniProtKB-UniRule"/>
</dbReference>
<keyword evidence="9 11" id="KW-0131">Cell cycle</keyword>
<dbReference type="PROSITE" id="PS00847">
    <property type="entry name" value="MCM_1"/>
    <property type="match status" value="1"/>
</dbReference>
<evidence type="ECO:0000256" key="8">
    <source>
        <dbReference type="ARBA" id="ARBA00023242"/>
    </source>
</evidence>
<dbReference type="Pfam" id="PF00493">
    <property type="entry name" value="MCM"/>
    <property type="match status" value="1"/>
</dbReference>
<dbReference type="Pfam" id="PF17207">
    <property type="entry name" value="MCM_OB"/>
    <property type="match status" value="1"/>
</dbReference>
<dbReference type="InterPro" id="IPR027417">
    <property type="entry name" value="P-loop_NTPase"/>
</dbReference>
<keyword evidence="5 11" id="KW-0378">Hydrolase</keyword>
<feature type="compositionally biased region" description="Low complexity" evidence="12">
    <location>
        <begin position="721"/>
        <end position="730"/>
    </location>
</feature>